<dbReference type="GeneID" id="24109874"/>
<dbReference type="AlphaFoldDB" id="R9P6H0"/>
<dbReference type="RefSeq" id="XP_012190595.1">
    <property type="nucleotide sequence ID" value="XM_012335205.1"/>
</dbReference>
<keyword evidence="3" id="KW-1185">Reference proteome</keyword>
<reference evidence="3" key="1">
    <citation type="journal article" date="2013" name="Genome Announc.">
        <title>Draft genome sequence of the basidiomycetous yeast-like fungus Pseudozyma hubeiensis SY62, which produces an abundant amount of the biosurfactant mannosylerythritol lipids.</title>
        <authorList>
            <person name="Konishi M."/>
            <person name="Hatada Y."/>
            <person name="Horiuchi J."/>
        </authorList>
    </citation>
    <scope>NUCLEOTIDE SEQUENCE [LARGE SCALE GENOMIC DNA]</scope>
    <source>
        <strain evidence="3">SY62</strain>
    </source>
</reference>
<feature type="region of interest" description="Disordered" evidence="1">
    <location>
        <begin position="74"/>
        <end position="97"/>
    </location>
</feature>
<name>R9P6H0_PSEHS</name>
<dbReference type="EMBL" id="DF238808">
    <property type="protein sequence ID" value="GAC97008.1"/>
    <property type="molecule type" value="Genomic_DNA"/>
</dbReference>
<evidence type="ECO:0000256" key="1">
    <source>
        <dbReference type="SAM" id="MobiDB-lite"/>
    </source>
</evidence>
<evidence type="ECO:0000313" key="3">
    <source>
        <dbReference type="Proteomes" id="UP000014071"/>
    </source>
</evidence>
<accession>R9P6H0</accession>
<dbReference type="Proteomes" id="UP000014071">
    <property type="component" value="Unassembled WGS sequence"/>
</dbReference>
<dbReference type="HOGENOM" id="CLU_2347626_0_0_1"/>
<protein>
    <submittedName>
        <fullName evidence="2">Uncharacterized protein</fullName>
    </submittedName>
</protein>
<sequence length="97" mass="11250">MLDQMPSESLRGCKERKDEQLVRIRVARAIDRKGNDLVSGRWRQCVEQVSLANVKRRCEKETERIEERIGVERRQDAVANPQPTRKSRCGEIDSVEA</sequence>
<gene>
    <name evidence="2" type="ORF">PHSY_004592</name>
</gene>
<proteinExistence type="predicted"/>
<organism evidence="2 3">
    <name type="scientific">Pseudozyma hubeiensis (strain SY62)</name>
    <name type="common">Yeast</name>
    <dbReference type="NCBI Taxonomy" id="1305764"/>
    <lineage>
        <taxon>Eukaryota</taxon>
        <taxon>Fungi</taxon>
        <taxon>Dikarya</taxon>
        <taxon>Basidiomycota</taxon>
        <taxon>Ustilaginomycotina</taxon>
        <taxon>Ustilaginomycetes</taxon>
        <taxon>Ustilaginales</taxon>
        <taxon>Ustilaginaceae</taxon>
        <taxon>Pseudozyma</taxon>
    </lineage>
</organism>
<evidence type="ECO:0000313" key="2">
    <source>
        <dbReference type="EMBL" id="GAC97008.1"/>
    </source>
</evidence>